<dbReference type="EMBL" id="BK032787">
    <property type="protein sequence ID" value="DAF60346.1"/>
    <property type="molecule type" value="Genomic_DNA"/>
</dbReference>
<keyword evidence="2" id="KW-0378">Hydrolase</keyword>
<dbReference type="GO" id="GO:0003676">
    <property type="term" value="F:nucleic acid binding"/>
    <property type="evidence" value="ECO:0007669"/>
    <property type="project" value="InterPro"/>
</dbReference>
<dbReference type="InterPro" id="IPR002711">
    <property type="entry name" value="HNH"/>
</dbReference>
<dbReference type="GO" id="GO:0008270">
    <property type="term" value="F:zinc ion binding"/>
    <property type="evidence" value="ECO:0007669"/>
    <property type="project" value="InterPro"/>
</dbReference>
<organism evidence="4">
    <name type="scientific">Siphoviridae sp. ctwuP1</name>
    <dbReference type="NCBI Taxonomy" id="2827972"/>
    <lineage>
        <taxon>Viruses</taxon>
        <taxon>Duplodnaviria</taxon>
        <taxon>Heunggongvirae</taxon>
        <taxon>Uroviricota</taxon>
        <taxon>Caudoviricetes</taxon>
    </lineage>
</organism>
<accession>A0A8S5TC67</accession>
<name>A0A8S5TC67_9CAUD</name>
<dbReference type="SMART" id="SM00507">
    <property type="entry name" value="HNHc"/>
    <property type="match status" value="1"/>
</dbReference>
<feature type="domain" description="HNH nuclease" evidence="3">
    <location>
        <begin position="30"/>
        <end position="86"/>
    </location>
</feature>
<dbReference type="CDD" id="cd00085">
    <property type="entry name" value="HNHc"/>
    <property type="match status" value="1"/>
</dbReference>
<dbReference type="PANTHER" id="PTHR41286">
    <property type="entry name" value="HNH NUCLEASE YAJD-RELATED"/>
    <property type="match status" value="1"/>
</dbReference>
<dbReference type="Pfam" id="PF01844">
    <property type="entry name" value="HNH"/>
    <property type="match status" value="1"/>
</dbReference>
<keyword evidence="1" id="KW-0540">Nuclease</keyword>
<evidence type="ECO:0000313" key="4">
    <source>
        <dbReference type="EMBL" id="DAF60346.1"/>
    </source>
</evidence>
<dbReference type="InterPro" id="IPR003615">
    <property type="entry name" value="HNH_nuc"/>
</dbReference>
<protein>
    <submittedName>
        <fullName evidence="4">NinG recombination protein</fullName>
    </submittedName>
</protein>
<dbReference type="Gene3D" id="1.10.30.50">
    <property type="match status" value="1"/>
</dbReference>
<dbReference type="GO" id="GO:0016787">
    <property type="term" value="F:hydrolase activity"/>
    <property type="evidence" value="ECO:0007669"/>
    <property type="project" value="UniProtKB-KW"/>
</dbReference>
<evidence type="ECO:0000256" key="1">
    <source>
        <dbReference type="ARBA" id="ARBA00022722"/>
    </source>
</evidence>
<proteinExistence type="predicted"/>
<dbReference type="PANTHER" id="PTHR41286:SF1">
    <property type="entry name" value="HNH NUCLEASE YAJD-RELATED"/>
    <property type="match status" value="1"/>
</dbReference>
<evidence type="ECO:0000259" key="3">
    <source>
        <dbReference type="SMART" id="SM00507"/>
    </source>
</evidence>
<evidence type="ECO:0000256" key="2">
    <source>
        <dbReference type="ARBA" id="ARBA00022801"/>
    </source>
</evidence>
<sequence length="103" mass="12120">MNSQQVAAWVVELINSNNVHAFYISKRWRRLRAEVLKEQHGECQICKSKGKYTPADTVHHIKPLRKCPALALKRDNLIALCESCHYEIHHSGDQKNKWNDERW</sequence>
<reference evidence="4" key="1">
    <citation type="journal article" date="2021" name="Proc. Natl. Acad. Sci. U.S.A.">
        <title>A Catalog of Tens of Thousands of Viruses from Human Metagenomes Reveals Hidden Associations with Chronic Diseases.</title>
        <authorList>
            <person name="Tisza M.J."/>
            <person name="Buck C.B."/>
        </authorList>
    </citation>
    <scope>NUCLEOTIDE SEQUENCE</scope>
    <source>
        <strain evidence="4">CtwuP1</strain>
    </source>
</reference>
<dbReference type="GO" id="GO:0004519">
    <property type="term" value="F:endonuclease activity"/>
    <property type="evidence" value="ECO:0007669"/>
    <property type="project" value="InterPro"/>
</dbReference>